<evidence type="ECO:0000313" key="4">
    <source>
        <dbReference type="EMBL" id="MBT0665963.1"/>
    </source>
</evidence>
<dbReference type="Pfam" id="PF01344">
    <property type="entry name" value="Kelch_1"/>
    <property type="match status" value="1"/>
</dbReference>
<name>A0AAW4LA59_9BACT</name>
<keyword evidence="1" id="KW-0880">Kelch repeat</keyword>
<keyword evidence="5" id="KW-1185">Reference proteome</keyword>
<dbReference type="RefSeq" id="WP_214172738.1">
    <property type="nucleotide sequence ID" value="NZ_JAHCVJ010000008.1"/>
</dbReference>
<dbReference type="PANTHER" id="PTHR45632:SF3">
    <property type="entry name" value="KELCH-LIKE PROTEIN 32"/>
    <property type="match status" value="1"/>
</dbReference>
<dbReference type="Gene3D" id="2.60.40.10">
    <property type="entry name" value="Immunoglobulins"/>
    <property type="match status" value="2"/>
</dbReference>
<evidence type="ECO:0000256" key="1">
    <source>
        <dbReference type="ARBA" id="ARBA00022441"/>
    </source>
</evidence>
<proteinExistence type="predicted"/>
<dbReference type="SMART" id="SM00612">
    <property type="entry name" value="Kelch"/>
    <property type="match status" value="4"/>
</dbReference>
<sequence>MKTKDVERKWITVRFDLVVISAVMFFVLLCMVGRPALALDVITQSPGSMQYQRSGHTATLLKNNKVLVTGGKDRLGMPQATAEIFDPLTGFFSETGTMNSPRRNHTATLLNDGTVLIAGGEGNSTAELYDPSTGQFTPVGSMANGITLNTATLLQNGRVLVRGDYGFSQTYDPVSRTFIYVWTLNGFSQQEHTATLLNNGKVLLAGGRTSDLTVTNDAQLYTPDSNPTSPAEHDNGSFANLYLLSSRTGHAATLLANGKVLITGGNNGVSNLSTSEIYDPATSAFSIGNFLTSPRSGHTSTTVGCGKTLLIGGLVNGSFSRTVEIYDPSNNSFQLLDGLLETGRVGHTSTLLSDGRVLIVGGDNEGMPFYKALSSAELLSYGVDLIIPSMPTPPPATANTEQSIYFTVALKNQGQLRAETASRPVGIYLSDDNLITTADRRIGFAFPNFNLAPGEERILPLGVTIPVVPSGTYYIGVIADDANYVAESNEINNVSAVSQIAITRVYPDLVISNSNPPLAANAGQVILVPFTVKNQGQSKAGGNYEVRLYLSDDSIITENDTYIGRGVPKYEMRAGTEQVVDTYGTIPVGKRGSYYIGAIVDPYNVVLESDENNNASAGSSITIN</sequence>
<dbReference type="InterPro" id="IPR006652">
    <property type="entry name" value="Kelch_1"/>
</dbReference>
<dbReference type="InterPro" id="IPR011635">
    <property type="entry name" value="CARDB"/>
</dbReference>
<keyword evidence="2" id="KW-0677">Repeat</keyword>
<dbReference type="Gene3D" id="2.120.10.80">
    <property type="entry name" value="Kelch-type beta propeller"/>
    <property type="match status" value="2"/>
</dbReference>
<reference evidence="4 5" key="1">
    <citation type="submission" date="2021-05" db="EMBL/GenBank/DDBJ databases">
        <title>The draft genome of Geobacter pelophilus DSM 12255.</title>
        <authorList>
            <person name="Xu Z."/>
            <person name="Masuda Y."/>
            <person name="Itoh H."/>
            <person name="Senoo K."/>
        </authorList>
    </citation>
    <scope>NUCLEOTIDE SEQUENCE [LARGE SCALE GENOMIC DNA]</scope>
    <source>
        <strain evidence="4 5">DSM 12255</strain>
    </source>
</reference>
<dbReference type="InterPro" id="IPR013783">
    <property type="entry name" value="Ig-like_fold"/>
</dbReference>
<protein>
    <recommendedName>
        <fullName evidence="3">CARDB domain-containing protein</fullName>
    </recommendedName>
</protein>
<accession>A0AAW4LA59</accession>
<dbReference type="Proteomes" id="UP000811899">
    <property type="component" value="Unassembled WGS sequence"/>
</dbReference>
<dbReference type="Pfam" id="PF07705">
    <property type="entry name" value="CARDB"/>
    <property type="match status" value="2"/>
</dbReference>
<dbReference type="AlphaFoldDB" id="A0AAW4LA59"/>
<comment type="caution">
    <text evidence="4">The sequence shown here is derived from an EMBL/GenBank/DDBJ whole genome shotgun (WGS) entry which is preliminary data.</text>
</comment>
<organism evidence="4 5">
    <name type="scientific">Geoanaerobacter pelophilus</name>
    <dbReference type="NCBI Taxonomy" id="60036"/>
    <lineage>
        <taxon>Bacteria</taxon>
        <taxon>Pseudomonadati</taxon>
        <taxon>Thermodesulfobacteriota</taxon>
        <taxon>Desulfuromonadia</taxon>
        <taxon>Geobacterales</taxon>
        <taxon>Geobacteraceae</taxon>
        <taxon>Geoanaerobacter</taxon>
    </lineage>
</organism>
<dbReference type="SUPFAM" id="SSF117281">
    <property type="entry name" value="Kelch motif"/>
    <property type="match status" value="2"/>
</dbReference>
<feature type="domain" description="CARDB" evidence="3">
    <location>
        <begin position="384"/>
        <end position="495"/>
    </location>
</feature>
<evidence type="ECO:0000313" key="5">
    <source>
        <dbReference type="Proteomes" id="UP000811899"/>
    </source>
</evidence>
<gene>
    <name evidence="4" type="ORF">KI809_16755</name>
</gene>
<dbReference type="EMBL" id="JAHCVJ010000008">
    <property type="protein sequence ID" value="MBT0665963.1"/>
    <property type="molecule type" value="Genomic_DNA"/>
</dbReference>
<evidence type="ECO:0000256" key="2">
    <source>
        <dbReference type="ARBA" id="ARBA00022737"/>
    </source>
</evidence>
<evidence type="ECO:0000259" key="3">
    <source>
        <dbReference type="Pfam" id="PF07705"/>
    </source>
</evidence>
<dbReference type="InterPro" id="IPR015915">
    <property type="entry name" value="Kelch-typ_b-propeller"/>
</dbReference>
<feature type="domain" description="CARDB" evidence="3">
    <location>
        <begin position="507"/>
        <end position="616"/>
    </location>
</feature>
<dbReference type="PANTHER" id="PTHR45632">
    <property type="entry name" value="LD33804P"/>
    <property type="match status" value="1"/>
</dbReference>